<accession>A0A3A3G1K2</accession>
<dbReference type="SUPFAM" id="SSF53850">
    <property type="entry name" value="Periplasmic binding protein-like II"/>
    <property type="match status" value="1"/>
</dbReference>
<evidence type="ECO:0000313" key="3">
    <source>
        <dbReference type="Proteomes" id="UP000266327"/>
    </source>
</evidence>
<dbReference type="EMBL" id="QYUQ01000002">
    <property type="protein sequence ID" value="RJG01791.1"/>
    <property type="molecule type" value="Genomic_DNA"/>
</dbReference>
<dbReference type="AlphaFoldDB" id="A0A3A3G1K2"/>
<dbReference type="RefSeq" id="WP_119785254.1">
    <property type="nucleotide sequence ID" value="NZ_QYUQ01000002.1"/>
</dbReference>
<dbReference type="PROSITE" id="PS51257">
    <property type="entry name" value="PROKAR_LIPOPROTEIN"/>
    <property type="match status" value="1"/>
</dbReference>
<keyword evidence="1" id="KW-0472">Membrane</keyword>
<feature type="transmembrane region" description="Helical" evidence="1">
    <location>
        <begin position="59"/>
        <end position="78"/>
    </location>
</feature>
<name>A0A3A3G1K2_9BURK</name>
<keyword evidence="1" id="KW-0812">Transmembrane</keyword>
<sequence>MRRNNLRQSSNVLSATMWISCIDKSRKCLCFNAFVVARPKNITHQPTEATMFLCPLQRITIKIVSLLLLMAASSALLAKTTLVYPAPESFKDVRHEYVVRMLQLAIDKAGGPYVLKQSSILMSQKRALVQLENNAGIDVAAYMTSVEREQHLRPIRIPIDKGLLGWRIFLIRQEDREKFRNIHKVEQLKHLLAVQGHDWPDVEILRANEFRVEGIASYEGNFKMLRSRRVDYFPRAIIEVERELQQRPLAKLMIEPSIVLHYPTAYYLFVNKKNVVLAEVLETGLKKAIQDGSFDRLFDEYYGDSIRHARLEKRKIFKLLNPYLPPETPFQQRKFWYFPEAEQHSFR</sequence>
<protein>
    <submittedName>
        <fullName evidence="2">Uncharacterized protein</fullName>
    </submittedName>
</protein>
<organism evidence="2 3">
    <name type="scientific">Noviherbaspirillum sedimenti</name>
    <dbReference type="NCBI Taxonomy" id="2320865"/>
    <lineage>
        <taxon>Bacteria</taxon>
        <taxon>Pseudomonadati</taxon>
        <taxon>Pseudomonadota</taxon>
        <taxon>Betaproteobacteria</taxon>
        <taxon>Burkholderiales</taxon>
        <taxon>Oxalobacteraceae</taxon>
        <taxon>Noviherbaspirillum</taxon>
    </lineage>
</organism>
<gene>
    <name evidence="2" type="ORF">D3878_09525</name>
</gene>
<keyword evidence="1" id="KW-1133">Transmembrane helix</keyword>
<evidence type="ECO:0000256" key="1">
    <source>
        <dbReference type="SAM" id="Phobius"/>
    </source>
</evidence>
<dbReference type="OrthoDB" id="547680at2"/>
<proteinExistence type="predicted"/>
<dbReference type="Proteomes" id="UP000266327">
    <property type="component" value="Unassembled WGS sequence"/>
</dbReference>
<reference evidence="3" key="1">
    <citation type="submission" date="2018-09" db="EMBL/GenBank/DDBJ databases">
        <authorList>
            <person name="Zhu H."/>
        </authorList>
    </citation>
    <scope>NUCLEOTIDE SEQUENCE [LARGE SCALE GENOMIC DNA]</scope>
    <source>
        <strain evidence="3">K1S02-23</strain>
    </source>
</reference>
<evidence type="ECO:0000313" key="2">
    <source>
        <dbReference type="EMBL" id="RJG01791.1"/>
    </source>
</evidence>
<keyword evidence="3" id="KW-1185">Reference proteome</keyword>
<comment type="caution">
    <text evidence="2">The sequence shown here is derived from an EMBL/GenBank/DDBJ whole genome shotgun (WGS) entry which is preliminary data.</text>
</comment>
<dbReference type="Gene3D" id="3.40.190.10">
    <property type="entry name" value="Periplasmic binding protein-like II"/>
    <property type="match status" value="1"/>
</dbReference>